<sequence>MGGSKIFVLYLLALMGLIGLAGMAFGYTEPSLIKAALFIVGITLLLISVFKEKTKLKSI</sequence>
<keyword evidence="1" id="KW-0812">Transmembrane</keyword>
<proteinExistence type="predicted"/>
<evidence type="ECO:0008006" key="4">
    <source>
        <dbReference type="Google" id="ProtNLM"/>
    </source>
</evidence>
<feature type="transmembrane region" description="Helical" evidence="1">
    <location>
        <begin position="7"/>
        <end position="26"/>
    </location>
</feature>
<evidence type="ECO:0000313" key="3">
    <source>
        <dbReference type="Proteomes" id="UP001596620"/>
    </source>
</evidence>
<organism evidence="2 3">
    <name type="scientific">Lentibacillus kimchii</name>
    <dbReference type="NCBI Taxonomy" id="1542911"/>
    <lineage>
        <taxon>Bacteria</taxon>
        <taxon>Bacillati</taxon>
        <taxon>Bacillota</taxon>
        <taxon>Bacilli</taxon>
        <taxon>Bacillales</taxon>
        <taxon>Bacillaceae</taxon>
        <taxon>Lentibacillus</taxon>
    </lineage>
</organism>
<keyword evidence="3" id="KW-1185">Reference proteome</keyword>
<name>A0ABW2UUI8_9BACI</name>
<protein>
    <recommendedName>
        <fullName evidence="4">DUF1328 domain-containing protein</fullName>
    </recommendedName>
</protein>
<evidence type="ECO:0000313" key="2">
    <source>
        <dbReference type="EMBL" id="MFC7747529.1"/>
    </source>
</evidence>
<keyword evidence="1" id="KW-1133">Transmembrane helix</keyword>
<accession>A0ABW2UUI8</accession>
<dbReference type="RefSeq" id="WP_382359359.1">
    <property type="nucleotide sequence ID" value="NZ_JBHTGR010000040.1"/>
</dbReference>
<feature type="transmembrane region" description="Helical" evidence="1">
    <location>
        <begin position="32"/>
        <end position="50"/>
    </location>
</feature>
<dbReference type="Proteomes" id="UP001596620">
    <property type="component" value="Unassembled WGS sequence"/>
</dbReference>
<keyword evidence="1" id="KW-0472">Membrane</keyword>
<evidence type="ECO:0000256" key="1">
    <source>
        <dbReference type="SAM" id="Phobius"/>
    </source>
</evidence>
<gene>
    <name evidence="2" type="ORF">ACFQU8_09845</name>
</gene>
<reference evidence="3" key="1">
    <citation type="journal article" date="2019" name="Int. J. Syst. Evol. Microbiol.">
        <title>The Global Catalogue of Microorganisms (GCM) 10K type strain sequencing project: providing services to taxonomists for standard genome sequencing and annotation.</title>
        <authorList>
            <consortium name="The Broad Institute Genomics Platform"/>
            <consortium name="The Broad Institute Genome Sequencing Center for Infectious Disease"/>
            <person name="Wu L."/>
            <person name="Ma J."/>
        </authorList>
    </citation>
    <scope>NUCLEOTIDE SEQUENCE [LARGE SCALE GENOMIC DNA]</scope>
    <source>
        <strain evidence="3">JCM 30234</strain>
    </source>
</reference>
<dbReference type="EMBL" id="JBHTGR010000040">
    <property type="protein sequence ID" value="MFC7747529.1"/>
    <property type="molecule type" value="Genomic_DNA"/>
</dbReference>
<comment type="caution">
    <text evidence="2">The sequence shown here is derived from an EMBL/GenBank/DDBJ whole genome shotgun (WGS) entry which is preliminary data.</text>
</comment>